<evidence type="ECO:0000256" key="2">
    <source>
        <dbReference type="ARBA" id="ARBA00022723"/>
    </source>
</evidence>
<dbReference type="InterPro" id="IPR018967">
    <property type="entry name" value="FeS-contain_CDGSH-typ"/>
</dbReference>
<dbReference type="GO" id="GO:0051537">
    <property type="term" value="F:2 iron, 2 sulfur cluster binding"/>
    <property type="evidence" value="ECO:0007669"/>
    <property type="project" value="UniProtKB-KW"/>
</dbReference>
<feature type="domain" description="Iron-binding zinc finger CDGSH type" evidence="7">
    <location>
        <begin position="13"/>
        <end position="50"/>
    </location>
</feature>
<keyword evidence="4" id="KW-0411">Iron-sulfur</keyword>
<evidence type="ECO:0000256" key="4">
    <source>
        <dbReference type="ARBA" id="ARBA00023014"/>
    </source>
</evidence>
<keyword evidence="6" id="KW-1133">Transmembrane helix</keyword>
<sequence length="141" mass="15442">MAAPAAEPNFVQGFPYGVDLVPGKDYFYCSCGLSKNQPFCDGSHKGTGFTPVKFKVSEAKKYFLCGCKQTESAPFCDGQHKKEKGLRKYNEFLLKKNGELQTQLAAAAKNKRSIVNEFSIIGVSLGVIIGAFAAQRYFGHN</sequence>
<gene>
    <name evidence="8" type="ORF">BCR33DRAFT_738104</name>
</gene>
<dbReference type="Proteomes" id="UP000193642">
    <property type="component" value="Unassembled WGS sequence"/>
</dbReference>
<comment type="caution">
    <text evidence="8">The sequence shown here is derived from an EMBL/GenBank/DDBJ whole genome shotgun (WGS) entry which is preliminary data.</text>
</comment>
<evidence type="ECO:0000313" key="8">
    <source>
        <dbReference type="EMBL" id="ORY44526.1"/>
    </source>
</evidence>
<keyword evidence="3" id="KW-0408">Iron</keyword>
<organism evidence="8 9">
    <name type="scientific">Rhizoclosmatium globosum</name>
    <dbReference type="NCBI Taxonomy" id="329046"/>
    <lineage>
        <taxon>Eukaryota</taxon>
        <taxon>Fungi</taxon>
        <taxon>Fungi incertae sedis</taxon>
        <taxon>Chytridiomycota</taxon>
        <taxon>Chytridiomycota incertae sedis</taxon>
        <taxon>Chytridiomycetes</taxon>
        <taxon>Chytridiales</taxon>
        <taxon>Chytriomycetaceae</taxon>
        <taxon>Rhizoclosmatium</taxon>
    </lineage>
</organism>
<comment type="cofactor">
    <cofactor evidence="5">
        <name>[2Fe-2S] cluster</name>
        <dbReference type="ChEBI" id="CHEBI:190135"/>
    </cofactor>
</comment>
<keyword evidence="9" id="KW-1185">Reference proteome</keyword>
<evidence type="ECO:0000256" key="1">
    <source>
        <dbReference type="ARBA" id="ARBA00022714"/>
    </source>
</evidence>
<dbReference type="AlphaFoldDB" id="A0A1Y2CC71"/>
<protein>
    <recommendedName>
        <fullName evidence="7">Iron-binding zinc finger CDGSH type domain-containing protein</fullName>
    </recommendedName>
</protein>
<keyword evidence="1" id="KW-0001">2Fe-2S</keyword>
<dbReference type="PANTHER" id="PTHR46491:SF3">
    <property type="entry name" value="CDGSH IRON-SULFUR DOMAIN-CONTAINING PROTEIN 3, MITOCHONDRIAL"/>
    <property type="match status" value="1"/>
</dbReference>
<dbReference type="OrthoDB" id="15717at2759"/>
<reference evidence="8 9" key="1">
    <citation type="submission" date="2016-07" db="EMBL/GenBank/DDBJ databases">
        <title>Pervasive Adenine N6-methylation of Active Genes in Fungi.</title>
        <authorList>
            <consortium name="DOE Joint Genome Institute"/>
            <person name="Mondo S.J."/>
            <person name="Dannebaum R.O."/>
            <person name="Kuo R.C."/>
            <person name="Labutti K."/>
            <person name="Haridas S."/>
            <person name="Kuo A."/>
            <person name="Salamov A."/>
            <person name="Ahrendt S.R."/>
            <person name="Lipzen A."/>
            <person name="Sullivan W."/>
            <person name="Andreopoulos W.B."/>
            <person name="Clum A."/>
            <person name="Lindquist E."/>
            <person name="Daum C."/>
            <person name="Ramamoorthy G.K."/>
            <person name="Gryganskyi A."/>
            <person name="Culley D."/>
            <person name="Magnuson J.K."/>
            <person name="James T.Y."/>
            <person name="O'Malley M.A."/>
            <person name="Stajich J.E."/>
            <person name="Spatafora J.W."/>
            <person name="Visel A."/>
            <person name="Grigoriev I.V."/>
        </authorList>
    </citation>
    <scope>NUCLEOTIDE SEQUENCE [LARGE SCALE GENOMIC DNA]</scope>
    <source>
        <strain evidence="8 9">JEL800</strain>
    </source>
</reference>
<dbReference type="EMBL" id="MCGO01000022">
    <property type="protein sequence ID" value="ORY44526.1"/>
    <property type="molecule type" value="Genomic_DNA"/>
</dbReference>
<keyword evidence="6" id="KW-0472">Membrane</keyword>
<evidence type="ECO:0000256" key="5">
    <source>
        <dbReference type="ARBA" id="ARBA00034078"/>
    </source>
</evidence>
<proteinExistence type="predicted"/>
<dbReference type="PANTHER" id="PTHR46491">
    <property type="entry name" value="CDGSH IRON SULFUR DOMAIN PROTEIN HOMOLOG"/>
    <property type="match status" value="1"/>
</dbReference>
<dbReference type="GO" id="GO:0005739">
    <property type="term" value="C:mitochondrion"/>
    <property type="evidence" value="ECO:0007669"/>
    <property type="project" value="TreeGrafter"/>
</dbReference>
<evidence type="ECO:0000256" key="6">
    <source>
        <dbReference type="SAM" id="Phobius"/>
    </source>
</evidence>
<dbReference type="SMART" id="SM00704">
    <property type="entry name" value="ZnF_CDGSH"/>
    <property type="match status" value="2"/>
</dbReference>
<feature type="domain" description="Iron-binding zinc finger CDGSH type" evidence="7">
    <location>
        <begin position="51"/>
        <end position="86"/>
    </location>
</feature>
<dbReference type="STRING" id="329046.A0A1Y2CC71"/>
<name>A0A1Y2CC71_9FUNG</name>
<keyword evidence="2" id="KW-0479">Metal-binding</keyword>
<dbReference type="InterPro" id="IPR052950">
    <property type="entry name" value="CISD"/>
</dbReference>
<dbReference type="Pfam" id="PF09360">
    <property type="entry name" value="zf-CDGSH"/>
    <property type="match status" value="2"/>
</dbReference>
<evidence type="ECO:0000259" key="7">
    <source>
        <dbReference type="SMART" id="SM00704"/>
    </source>
</evidence>
<dbReference type="Gene3D" id="3.40.5.90">
    <property type="entry name" value="CDGSH iron-sulfur domain, mitoNEET-type"/>
    <property type="match status" value="2"/>
</dbReference>
<dbReference type="GO" id="GO:0046872">
    <property type="term" value="F:metal ion binding"/>
    <property type="evidence" value="ECO:0007669"/>
    <property type="project" value="UniProtKB-KW"/>
</dbReference>
<dbReference type="InterPro" id="IPR042216">
    <property type="entry name" value="MitoNEET_CISD"/>
</dbReference>
<feature type="transmembrane region" description="Helical" evidence="6">
    <location>
        <begin position="118"/>
        <end position="138"/>
    </location>
</feature>
<keyword evidence="6" id="KW-0812">Transmembrane</keyword>
<evidence type="ECO:0000313" key="9">
    <source>
        <dbReference type="Proteomes" id="UP000193642"/>
    </source>
</evidence>
<evidence type="ECO:0000256" key="3">
    <source>
        <dbReference type="ARBA" id="ARBA00023004"/>
    </source>
</evidence>
<accession>A0A1Y2CC71</accession>